<dbReference type="GeneID" id="113706347"/>
<organism evidence="1 2">
    <name type="scientific">Coffea arabica</name>
    <name type="common">Arabian coffee</name>
    <dbReference type="NCBI Taxonomy" id="13443"/>
    <lineage>
        <taxon>Eukaryota</taxon>
        <taxon>Viridiplantae</taxon>
        <taxon>Streptophyta</taxon>
        <taxon>Embryophyta</taxon>
        <taxon>Tracheophyta</taxon>
        <taxon>Spermatophyta</taxon>
        <taxon>Magnoliopsida</taxon>
        <taxon>eudicotyledons</taxon>
        <taxon>Gunneridae</taxon>
        <taxon>Pentapetalae</taxon>
        <taxon>asterids</taxon>
        <taxon>lamiids</taxon>
        <taxon>Gentianales</taxon>
        <taxon>Rubiaceae</taxon>
        <taxon>Ixoroideae</taxon>
        <taxon>Gardenieae complex</taxon>
        <taxon>Bertiereae - Coffeeae clade</taxon>
        <taxon>Coffeeae</taxon>
        <taxon>Coffea</taxon>
    </lineage>
</organism>
<evidence type="ECO:0000313" key="2">
    <source>
        <dbReference type="RefSeq" id="XP_027084036.1"/>
    </source>
</evidence>
<proteinExistence type="predicted"/>
<accession>A0A6P6U1R4</accession>
<keyword evidence="1" id="KW-1185">Reference proteome</keyword>
<reference evidence="1" key="1">
    <citation type="journal article" date="2025" name="Foods">
        <title>Unveiling the Microbial Signatures of Arabica Coffee Cherries: Insights into Ripeness Specific Diversity, Functional Traits, and Implications for Quality and Safety.</title>
        <authorList>
            <consortium name="RefSeq"/>
            <person name="Tenea G.N."/>
            <person name="Cifuentes V."/>
            <person name="Reyes P."/>
            <person name="Cevallos-Vallejos M."/>
        </authorList>
    </citation>
    <scope>NUCLEOTIDE SEQUENCE [LARGE SCALE GENOMIC DNA]</scope>
</reference>
<gene>
    <name evidence="2" type="primary">LOC113706347</name>
</gene>
<reference evidence="2" key="2">
    <citation type="submission" date="2025-08" db="UniProtKB">
        <authorList>
            <consortium name="RefSeq"/>
        </authorList>
    </citation>
    <scope>IDENTIFICATION</scope>
    <source>
        <tissue evidence="2">Leaves</tissue>
    </source>
</reference>
<evidence type="ECO:0000313" key="1">
    <source>
        <dbReference type="Proteomes" id="UP001652660"/>
    </source>
</evidence>
<dbReference type="Proteomes" id="UP001652660">
    <property type="component" value="Chromosome 8c"/>
</dbReference>
<dbReference type="AlphaFoldDB" id="A0A6P6U1R4"/>
<protein>
    <submittedName>
        <fullName evidence="2">Uncharacterized protein</fullName>
    </submittedName>
</protein>
<sequence length="144" mass="16600">MPSVVIINKTKSEIVIRVFYRIGDGDGSGCYGSVVYRLKRDGYKLLNRSYFERLSKTMFAPLEIRIFRGGESEFIGFSPLELDFCDGIVVELDDDTDKLAKKFVQRRRVYSHAWIKYWIPHFGIKERIDHILSALSTESAAEPV</sequence>
<dbReference type="RefSeq" id="XP_027084036.1">
    <property type="nucleotide sequence ID" value="XM_027228235.2"/>
</dbReference>
<name>A0A6P6U1R4_COFAR</name>